<evidence type="ECO:0000313" key="3">
    <source>
        <dbReference type="Proteomes" id="UP000029986"/>
    </source>
</evidence>
<keyword evidence="3" id="KW-1185">Reference proteome</keyword>
<dbReference type="HOGENOM" id="CLU_134298_0_0_6"/>
<protein>
    <submittedName>
        <fullName evidence="2">Membrane protein</fullName>
    </submittedName>
</protein>
<keyword evidence="1" id="KW-0812">Transmembrane</keyword>
<dbReference type="eggNOG" id="ENOG50328KF">
    <property type="taxonomic scope" value="Bacteria"/>
</dbReference>
<evidence type="ECO:0000256" key="1">
    <source>
        <dbReference type="SAM" id="Phobius"/>
    </source>
</evidence>
<gene>
    <name evidence="2" type="ORF">AT03_02845</name>
</gene>
<reference evidence="2 3" key="1">
    <citation type="journal article" date="2014" name="Gut Pathog.">
        <title>Gene clusters of Hafnia alvei strain FB1 important in survival and pathogenesis: a draft genome perspective.</title>
        <authorList>
            <person name="Tan J.Y."/>
            <person name="Yin W.F."/>
            <person name="Chan K.G."/>
        </authorList>
    </citation>
    <scope>NUCLEOTIDE SEQUENCE [LARGE SCALE GENOMIC DNA]</scope>
    <source>
        <strain evidence="2 3">FB1</strain>
    </source>
</reference>
<keyword evidence="1" id="KW-0472">Membrane</keyword>
<dbReference type="RefSeq" id="WP_025798632.1">
    <property type="nucleotide sequence ID" value="NZ_CP009706.1"/>
</dbReference>
<feature type="transmembrane region" description="Helical" evidence="1">
    <location>
        <begin position="36"/>
        <end position="56"/>
    </location>
</feature>
<dbReference type="PATRIC" id="fig|1453496.5.peg.562"/>
<feature type="transmembrane region" description="Helical" evidence="1">
    <location>
        <begin position="62"/>
        <end position="79"/>
    </location>
</feature>
<name>A0A097QY72_HAFAL</name>
<dbReference type="InterPro" id="IPR019713">
    <property type="entry name" value="Memb_YlaC"/>
</dbReference>
<organism evidence="2 3">
    <name type="scientific">Hafnia alvei FB1</name>
    <dbReference type="NCBI Taxonomy" id="1453496"/>
    <lineage>
        <taxon>Bacteria</taxon>
        <taxon>Pseudomonadati</taxon>
        <taxon>Pseudomonadota</taxon>
        <taxon>Gammaproteobacteria</taxon>
        <taxon>Enterobacterales</taxon>
        <taxon>Hafniaceae</taxon>
        <taxon>Hafnia</taxon>
    </lineage>
</organism>
<dbReference type="OrthoDB" id="6504054at2"/>
<keyword evidence="1" id="KW-1133">Transmembrane helix</keyword>
<dbReference type="Proteomes" id="UP000029986">
    <property type="component" value="Chromosome"/>
</dbReference>
<dbReference type="EMBL" id="CP009706">
    <property type="protein sequence ID" value="AIU71425.1"/>
    <property type="molecule type" value="Genomic_DNA"/>
</dbReference>
<dbReference type="AlphaFoldDB" id="A0A097QY72"/>
<dbReference type="Pfam" id="PF10777">
    <property type="entry name" value="YlaC"/>
    <property type="match status" value="1"/>
</dbReference>
<sequence length="156" mass="18263">MSEIERILKEEIDRVNKAEHRDNRPRFSISFIKKHPGLFVGMYLAYAATLAVMLQSETLADVTWVMTLLFVGLNLFFFFDVNPRYHYDDIDVLDLRVCFNGEWYNTRMVPDALVDSILQSSQVDESRKQKLRAIMQRKSELSFYDIFAVGQNRSPV</sequence>
<proteinExistence type="predicted"/>
<dbReference type="KEGG" id="hav:AT03_02845"/>
<accession>A0A097QY72</accession>
<evidence type="ECO:0000313" key="2">
    <source>
        <dbReference type="EMBL" id="AIU71425.1"/>
    </source>
</evidence>